<feature type="region of interest" description="Disordered" evidence="3">
    <location>
        <begin position="599"/>
        <end position="629"/>
    </location>
</feature>
<dbReference type="PANTHER" id="PTHR47435:SF4">
    <property type="entry name" value="KELCH REPEAT PROTEIN (AFU_ORTHOLOGUE AFUA_5G12780)"/>
    <property type="match status" value="1"/>
</dbReference>
<keyword evidence="5" id="KW-1185">Reference proteome</keyword>
<dbReference type="EMBL" id="CDMY01000243">
    <property type="protein sequence ID" value="CEL96389.1"/>
    <property type="molecule type" value="Genomic_DNA"/>
</dbReference>
<evidence type="ECO:0000313" key="5">
    <source>
        <dbReference type="Proteomes" id="UP000041254"/>
    </source>
</evidence>
<feature type="compositionally biased region" description="Low complexity" evidence="3">
    <location>
        <begin position="526"/>
        <end position="551"/>
    </location>
</feature>
<organism evidence="4 5">
    <name type="scientific">Vitrella brassicaformis (strain CCMP3155)</name>
    <dbReference type="NCBI Taxonomy" id="1169540"/>
    <lineage>
        <taxon>Eukaryota</taxon>
        <taxon>Sar</taxon>
        <taxon>Alveolata</taxon>
        <taxon>Colpodellida</taxon>
        <taxon>Vitrellaceae</taxon>
        <taxon>Vitrella</taxon>
    </lineage>
</organism>
<feature type="compositionally biased region" description="Basic and acidic residues" evidence="3">
    <location>
        <begin position="599"/>
        <end position="612"/>
    </location>
</feature>
<dbReference type="PANTHER" id="PTHR47435">
    <property type="entry name" value="KELCH REPEAT PROTEIN (AFU_ORTHOLOGUE AFUA_5G12780)"/>
    <property type="match status" value="1"/>
</dbReference>
<dbReference type="SUPFAM" id="SSF117281">
    <property type="entry name" value="Kelch motif"/>
    <property type="match status" value="2"/>
</dbReference>
<dbReference type="Proteomes" id="UP000041254">
    <property type="component" value="Unassembled WGS sequence"/>
</dbReference>
<dbReference type="Gene3D" id="2.120.10.80">
    <property type="entry name" value="Kelch-type beta propeller"/>
    <property type="match status" value="2"/>
</dbReference>
<accession>A0A0G4EJ72</accession>
<evidence type="ECO:0000313" key="4">
    <source>
        <dbReference type="EMBL" id="CEL96389.1"/>
    </source>
</evidence>
<feature type="compositionally biased region" description="Basic residues" evidence="3">
    <location>
        <begin position="613"/>
        <end position="629"/>
    </location>
</feature>
<feature type="compositionally biased region" description="Low complexity" evidence="3">
    <location>
        <begin position="499"/>
        <end position="518"/>
    </location>
</feature>
<evidence type="ECO:0000256" key="3">
    <source>
        <dbReference type="SAM" id="MobiDB-lite"/>
    </source>
</evidence>
<feature type="compositionally biased region" description="Polar residues" evidence="3">
    <location>
        <begin position="484"/>
        <end position="493"/>
    </location>
</feature>
<evidence type="ECO:0000256" key="2">
    <source>
        <dbReference type="ARBA" id="ARBA00023004"/>
    </source>
</evidence>
<protein>
    <submittedName>
        <fullName evidence="4">Uncharacterized protein</fullName>
    </submittedName>
</protein>
<feature type="region of interest" description="Disordered" evidence="3">
    <location>
        <begin position="475"/>
        <end position="585"/>
    </location>
</feature>
<gene>
    <name evidence="4" type="ORF">Vbra_7540</name>
</gene>
<feature type="compositionally biased region" description="Acidic residues" evidence="3">
    <location>
        <begin position="575"/>
        <end position="585"/>
    </location>
</feature>
<dbReference type="InParanoid" id="A0A0G4EJ72"/>
<dbReference type="AlphaFoldDB" id="A0A0G4EJ72"/>
<feature type="region of interest" description="Disordered" evidence="3">
    <location>
        <begin position="440"/>
        <end position="462"/>
    </location>
</feature>
<dbReference type="InterPro" id="IPR011498">
    <property type="entry name" value="Kelch_2"/>
</dbReference>
<keyword evidence="1" id="KW-0677">Repeat</keyword>
<dbReference type="InterPro" id="IPR015915">
    <property type="entry name" value="Kelch-typ_b-propeller"/>
</dbReference>
<evidence type="ECO:0000256" key="1">
    <source>
        <dbReference type="ARBA" id="ARBA00022737"/>
    </source>
</evidence>
<dbReference type="Pfam" id="PF24681">
    <property type="entry name" value="Kelch_KLHDC2_KLHL20_DRC7"/>
    <property type="match status" value="1"/>
</dbReference>
<dbReference type="Pfam" id="PF07646">
    <property type="entry name" value="Kelch_2"/>
    <property type="match status" value="1"/>
</dbReference>
<dbReference type="OrthoDB" id="10251809at2759"/>
<keyword evidence="2" id="KW-0408">Iron</keyword>
<proteinExistence type="predicted"/>
<dbReference type="STRING" id="1169540.A0A0G4EJ72"/>
<dbReference type="GO" id="GO:0019760">
    <property type="term" value="P:glucosinolate metabolic process"/>
    <property type="evidence" value="ECO:0007669"/>
    <property type="project" value="UniProtKB-ARBA"/>
</dbReference>
<sequence length="629" mass="69745">MQLPSSLQSDDCTTVFLCGVKGKRSIASWHQPECLRHSADVANGRMRWYLPEMTGLVPAGCFRHSADVVNGMLVVFGGFDGRESISEVCVLDLTEMRWFRPRVDMNGISWRSHFMHTSNVIGDRIFAIRTLVQGDTSCVLILDTACWRWYEVIDDTWPSRLRLSYTSSVVDEHIYVYGGMSEDCTVFSDVDVFDTHLCKWTTRPVRGPSPPPRHSHTATVVDHRIYIMGGTCDPDTVVPRSYPDVWYLDIPTLTWHQLTCTGSPPSNLVFHNAVCFDDNQLAVLWGRTGQKHMRLHLLNVRSGEWIEVKVDGDKPLRRIGCSCTVIGRQLLLYGGFTEFRGRQAVCTDLRVLDLTDDGQGIPWIRNPEVLQTALGEVEAKEPLALNGSVPPVPSAPDTPTLLPPCLTDPLPRLERIFRELQDDDLGAALFNLTCGTHGAASTRYRDSGINTPEQEKQPRAPHLTVAASLSLPRLASESNEDGESSQPSAQGTDSRPRADSGSCPSSSSLDGPQSLEPPVAAPAPSAPSLVPPSASSAISQPLDQSQQQQQPRRSMGSPGGGGGLFGPLPAGVPEDWLEGWDNDDEEEHLTFEQALQEELRLQEEDRRRQEKKAAKRQKQKKRKQQKDQQ</sequence>
<reference evidence="4 5" key="1">
    <citation type="submission" date="2014-11" db="EMBL/GenBank/DDBJ databases">
        <authorList>
            <person name="Zhu J."/>
            <person name="Qi W."/>
            <person name="Song R."/>
        </authorList>
    </citation>
    <scope>NUCLEOTIDE SEQUENCE [LARGE SCALE GENOMIC DNA]</scope>
</reference>
<name>A0A0G4EJ72_VITBC</name>
<dbReference type="VEuPathDB" id="CryptoDB:Vbra_7540"/>